<sequence length="115" mass="12944">MTVKRQTKPIVQLSNKNLYKIFAIEDGDCIHINGAEYFHYSPGGYDPGSHVMSDVECRAKCGSFFLPYSGILKQKLCLCAKDDKALDFGSYQVHNPFTSGFRVANHEQSMSDKQE</sequence>
<dbReference type="AlphaFoldDB" id="A0AAV4P9Q5"/>
<comment type="caution">
    <text evidence="1">The sequence shown here is derived from an EMBL/GenBank/DDBJ whole genome shotgun (WGS) entry which is preliminary data.</text>
</comment>
<protein>
    <recommendedName>
        <fullName evidence="3">WSC domain-containing protein</fullName>
    </recommendedName>
</protein>
<gene>
    <name evidence="1" type="primary">AVEN_270180_1</name>
    <name evidence="1" type="ORF">CEXT_424401</name>
</gene>
<reference evidence="1 2" key="1">
    <citation type="submission" date="2021-06" db="EMBL/GenBank/DDBJ databases">
        <title>Caerostris extrusa draft genome.</title>
        <authorList>
            <person name="Kono N."/>
            <person name="Arakawa K."/>
        </authorList>
    </citation>
    <scope>NUCLEOTIDE SEQUENCE [LARGE SCALE GENOMIC DNA]</scope>
</reference>
<dbReference type="EMBL" id="BPLR01004292">
    <property type="protein sequence ID" value="GIX93748.1"/>
    <property type="molecule type" value="Genomic_DNA"/>
</dbReference>
<evidence type="ECO:0008006" key="3">
    <source>
        <dbReference type="Google" id="ProtNLM"/>
    </source>
</evidence>
<dbReference type="Proteomes" id="UP001054945">
    <property type="component" value="Unassembled WGS sequence"/>
</dbReference>
<accession>A0AAV4P9Q5</accession>
<name>A0AAV4P9Q5_CAEEX</name>
<evidence type="ECO:0000313" key="1">
    <source>
        <dbReference type="EMBL" id="GIX93748.1"/>
    </source>
</evidence>
<evidence type="ECO:0000313" key="2">
    <source>
        <dbReference type="Proteomes" id="UP001054945"/>
    </source>
</evidence>
<organism evidence="1 2">
    <name type="scientific">Caerostris extrusa</name>
    <name type="common">Bark spider</name>
    <name type="synonym">Caerostris bankana</name>
    <dbReference type="NCBI Taxonomy" id="172846"/>
    <lineage>
        <taxon>Eukaryota</taxon>
        <taxon>Metazoa</taxon>
        <taxon>Ecdysozoa</taxon>
        <taxon>Arthropoda</taxon>
        <taxon>Chelicerata</taxon>
        <taxon>Arachnida</taxon>
        <taxon>Araneae</taxon>
        <taxon>Araneomorphae</taxon>
        <taxon>Entelegynae</taxon>
        <taxon>Araneoidea</taxon>
        <taxon>Araneidae</taxon>
        <taxon>Caerostris</taxon>
    </lineage>
</organism>
<keyword evidence="2" id="KW-1185">Reference proteome</keyword>
<proteinExistence type="predicted"/>